<dbReference type="Pfam" id="PF15697">
    <property type="entry name" value="DUF4666"/>
    <property type="match status" value="1"/>
</dbReference>
<protein>
    <recommendedName>
        <fullName evidence="3">Reverse transcriptase domain-containing protein</fullName>
    </recommendedName>
</protein>
<dbReference type="InterPro" id="IPR031421">
    <property type="entry name" value="DUF4666"/>
</dbReference>
<gene>
    <name evidence="1" type="ORF">QJS10_CPA07g00609</name>
</gene>
<dbReference type="PANTHER" id="PTHR33730:SF4">
    <property type="entry name" value="OS05G0542732 PROTEIN"/>
    <property type="match status" value="1"/>
</dbReference>
<name>A0AAV9EID9_ACOCL</name>
<sequence>MAGLQRSSVSFRRSGSSGLVWEDRFLSGDLKQMKNKVVVGAAAEMRTCHSVGSIGMMKRSQSNGGGWSVRSGKVAPVIDPPSPKVSGCGFFGIFVKSMKAKRAAKKGRFLHKFIMVSNVLSRMLARAEEDGWVQGLQCGRSDATLSHMHYADDTMLLCREDPHVVEGFMFVVSVFGWLSGLTINRGKWTFYGIHMEEMEGPSNHSQSVGCAMPILEEWPKSGN</sequence>
<evidence type="ECO:0000313" key="2">
    <source>
        <dbReference type="Proteomes" id="UP001180020"/>
    </source>
</evidence>
<keyword evidence="2" id="KW-1185">Reference proteome</keyword>
<proteinExistence type="predicted"/>
<reference evidence="1" key="2">
    <citation type="submission" date="2023-06" db="EMBL/GenBank/DDBJ databases">
        <authorList>
            <person name="Ma L."/>
            <person name="Liu K.-W."/>
            <person name="Li Z."/>
            <person name="Hsiao Y.-Y."/>
            <person name="Qi Y."/>
            <person name="Fu T."/>
            <person name="Tang G."/>
            <person name="Zhang D."/>
            <person name="Sun W.-H."/>
            <person name="Liu D.-K."/>
            <person name="Li Y."/>
            <person name="Chen G.-Z."/>
            <person name="Liu X.-D."/>
            <person name="Liao X.-Y."/>
            <person name="Jiang Y.-T."/>
            <person name="Yu X."/>
            <person name="Hao Y."/>
            <person name="Huang J."/>
            <person name="Zhao X.-W."/>
            <person name="Ke S."/>
            <person name="Chen Y.-Y."/>
            <person name="Wu W.-L."/>
            <person name="Hsu J.-L."/>
            <person name="Lin Y.-F."/>
            <person name="Huang M.-D."/>
            <person name="Li C.-Y."/>
            <person name="Huang L."/>
            <person name="Wang Z.-W."/>
            <person name="Zhao X."/>
            <person name="Zhong W.-Y."/>
            <person name="Peng D.-H."/>
            <person name="Ahmad S."/>
            <person name="Lan S."/>
            <person name="Zhang J.-S."/>
            <person name="Tsai W.-C."/>
            <person name="Van De Peer Y."/>
            <person name="Liu Z.-J."/>
        </authorList>
    </citation>
    <scope>NUCLEOTIDE SEQUENCE</scope>
    <source>
        <strain evidence="1">CP</strain>
        <tissue evidence="1">Leaves</tissue>
    </source>
</reference>
<evidence type="ECO:0008006" key="3">
    <source>
        <dbReference type="Google" id="ProtNLM"/>
    </source>
</evidence>
<organism evidence="1 2">
    <name type="scientific">Acorus calamus</name>
    <name type="common">Sweet flag</name>
    <dbReference type="NCBI Taxonomy" id="4465"/>
    <lineage>
        <taxon>Eukaryota</taxon>
        <taxon>Viridiplantae</taxon>
        <taxon>Streptophyta</taxon>
        <taxon>Embryophyta</taxon>
        <taxon>Tracheophyta</taxon>
        <taxon>Spermatophyta</taxon>
        <taxon>Magnoliopsida</taxon>
        <taxon>Liliopsida</taxon>
        <taxon>Acoraceae</taxon>
        <taxon>Acorus</taxon>
    </lineage>
</organism>
<dbReference type="AlphaFoldDB" id="A0AAV9EID9"/>
<accession>A0AAV9EID9</accession>
<comment type="caution">
    <text evidence="1">The sequence shown here is derived from an EMBL/GenBank/DDBJ whole genome shotgun (WGS) entry which is preliminary data.</text>
</comment>
<reference evidence="1" key="1">
    <citation type="journal article" date="2023" name="Nat. Commun.">
        <title>Diploid and tetraploid genomes of Acorus and the evolution of monocots.</title>
        <authorList>
            <person name="Ma L."/>
            <person name="Liu K.W."/>
            <person name="Li Z."/>
            <person name="Hsiao Y.Y."/>
            <person name="Qi Y."/>
            <person name="Fu T."/>
            <person name="Tang G.D."/>
            <person name="Zhang D."/>
            <person name="Sun W.H."/>
            <person name="Liu D.K."/>
            <person name="Li Y."/>
            <person name="Chen G.Z."/>
            <person name="Liu X.D."/>
            <person name="Liao X.Y."/>
            <person name="Jiang Y.T."/>
            <person name="Yu X."/>
            <person name="Hao Y."/>
            <person name="Huang J."/>
            <person name="Zhao X.W."/>
            <person name="Ke S."/>
            <person name="Chen Y.Y."/>
            <person name="Wu W.L."/>
            <person name="Hsu J.L."/>
            <person name="Lin Y.F."/>
            <person name="Huang M.D."/>
            <person name="Li C.Y."/>
            <person name="Huang L."/>
            <person name="Wang Z.W."/>
            <person name="Zhao X."/>
            <person name="Zhong W.Y."/>
            <person name="Peng D.H."/>
            <person name="Ahmad S."/>
            <person name="Lan S."/>
            <person name="Zhang J.S."/>
            <person name="Tsai W.C."/>
            <person name="Van de Peer Y."/>
            <person name="Liu Z.J."/>
        </authorList>
    </citation>
    <scope>NUCLEOTIDE SEQUENCE</scope>
    <source>
        <strain evidence="1">CP</strain>
    </source>
</reference>
<dbReference type="PANTHER" id="PTHR33730">
    <property type="entry name" value="OS05G0542732 PROTEIN-RELATED"/>
    <property type="match status" value="1"/>
</dbReference>
<dbReference type="EMBL" id="JAUJYO010000007">
    <property type="protein sequence ID" value="KAK1312600.1"/>
    <property type="molecule type" value="Genomic_DNA"/>
</dbReference>
<evidence type="ECO:0000313" key="1">
    <source>
        <dbReference type="EMBL" id="KAK1312600.1"/>
    </source>
</evidence>
<dbReference type="Proteomes" id="UP001180020">
    <property type="component" value="Unassembled WGS sequence"/>
</dbReference>